<dbReference type="SMART" id="SM00065">
    <property type="entry name" value="GAF"/>
    <property type="match status" value="1"/>
</dbReference>
<accession>A0A2S6IHW8</accession>
<proteinExistence type="predicted"/>
<keyword evidence="4" id="KW-1185">Reference proteome</keyword>
<name>A0A2S6IHW8_9ACTN</name>
<dbReference type="RefSeq" id="WP_211291115.1">
    <property type="nucleotide sequence ID" value="NZ_PTJD01000009.1"/>
</dbReference>
<reference evidence="3 4" key="1">
    <citation type="submission" date="2018-02" db="EMBL/GenBank/DDBJ databases">
        <title>Genomic Encyclopedia of Archaeal and Bacterial Type Strains, Phase II (KMG-II): from individual species to whole genera.</title>
        <authorList>
            <person name="Goeker M."/>
        </authorList>
    </citation>
    <scope>NUCLEOTIDE SEQUENCE [LARGE SCALE GENOMIC DNA]</scope>
    <source>
        <strain evidence="3 4">DSM 22857</strain>
    </source>
</reference>
<dbReference type="Gene3D" id="3.30.450.40">
    <property type="match status" value="1"/>
</dbReference>
<protein>
    <submittedName>
        <fullName evidence="3">GAF domain-containing protein</fullName>
    </submittedName>
</protein>
<evidence type="ECO:0000256" key="1">
    <source>
        <dbReference type="SAM" id="MobiDB-lite"/>
    </source>
</evidence>
<evidence type="ECO:0000313" key="4">
    <source>
        <dbReference type="Proteomes" id="UP000239485"/>
    </source>
</evidence>
<dbReference type="Proteomes" id="UP000239485">
    <property type="component" value="Unassembled WGS sequence"/>
</dbReference>
<dbReference type="InterPro" id="IPR029016">
    <property type="entry name" value="GAF-like_dom_sf"/>
</dbReference>
<dbReference type="InterPro" id="IPR003018">
    <property type="entry name" value="GAF"/>
</dbReference>
<organism evidence="3 4">
    <name type="scientific">Kineococcus xinjiangensis</name>
    <dbReference type="NCBI Taxonomy" id="512762"/>
    <lineage>
        <taxon>Bacteria</taxon>
        <taxon>Bacillati</taxon>
        <taxon>Actinomycetota</taxon>
        <taxon>Actinomycetes</taxon>
        <taxon>Kineosporiales</taxon>
        <taxon>Kineosporiaceae</taxon>
        <taxon>Kineococcus</taxon>
    </lineage>
</organism>
<sequence length="285" mass="30274">MVPAPPSPLPRLRSHGLSAPTGDEFRAAVRRAAGPDADAVWVRVCERVGVEPAASLLPVERLEALADALSAEPGRIGTVGIALGVRTRSYRALAARPGGDEDGERSFDPGRRTLEKLLRNRPPSDDRMSEVAGLDLFSPEARSRLDDAARRAADRFGAAIGLVSIVLEDAQYFAGSHGLSGWLAEVQGTPVEWSFCATMVRTREPYVVPDATGDVVQRANPLVENDGVAFYAGVPLVTSRGQVIGSHCIIGAPRDGFGEEDLAVLRQLADEVVALLESTRPAPAP</sequence>
<dbReference type="SUPFAM" id="SSF55781">
    <property type="entry name" value="GAF domain-like"/>
    <property type="match status" value="1"/>
</dbReference>
<dbReference type="PANTHER" id="PTHR43102:SF2">
    <property type="entry name" value="GAF DOMAIN-CONTAINING PROTEIN"/>
    <property type="match status" value="1"/>
</dbReference>
<gene>
    <name evidence="3" type="ORF">CLV92_10990</name>
</gene>
<dbReference type="Pfam" id="PF01590">
    <property type="entry name" value="GAF"/>
    <property type="match status" value="1"/>
</dbReference>
<dbReference type="PANTHER" id="PTHR43102">
    <property type="entry name" value="SLR1143 PROTEIN"/>
    <property type="match status" value="1"/>
</dbReference>
<dbReference type="EMBL" id="PTJD01000009">
    <property type="protein sequence ID" value="PPK93813.1"/>
    <property type="molecule type" value="Genomic_DNA"/>
</dbReference>
<dbReference type="AlphaFoldDB" id="A0A2S6IHW8"/>
<evidence type="ECO:0000313" key="3">
    <source>
        <dbReference type="EMBL" id="PPK93813.1"/>
    </source>
</evidence>
<feature type="domain" description="GAF" evidence="2">
    <location>
        <begin position="140"/>
        <end position="280"/>
    </location>
</feature>
<feature type="region of interest" description="Disordered" evidence="1">
    <location>
        <begin position="1"/>
        <end position="20"/>
    </location>
</feature>
<comment type="caution">
    <text evidence="3">The sequence shown here is derived from an EMBL/GenBank/DDBJ whole genome shotgun (WGS) entry which is preliminary data.</text>
</comment>
<evidence type="ECO:0000259" key="2">
    <source>
        <dbReference type="SMART" id="SM00065"/>
    </source>
</evidence>